<keyword evidence="2" id="KW-0597">Phosphoprotein</keyword>
<evidence type="ECO:0000313" key="7">
    <source>
        <dbReference type="Proteomes" id="UP001165080"/>
    </source>
</evidence>
<dbReference type="GO" id="GO:0016787">
    <property type="term" value="F:hydrolase activity"/>
    <property type="evidence" value="ECO:0007669"/>
    <property type="project" value="TreeGrafter"/>
</dbReference>
<proteinExistence type="inferred from homology"/>
<dbReference type="Proteomes" id="UP001165080">
    <property type="component" value="Unassembled WGS sequence"/>
</dbReference>
<dbReference type="GO" id="GO:0012505">
    <property type="term" value="C:endomembrane system"/>
    <property type="evidence" value="ECO:0007669"/>
    <property type="project" value="TreeGrafter"/>
</dbReference>
<dbReference type="SUPFAM" id="SSF63829">
    <property type="entry name" value="Calcium-dependent phosphotriesterase"/>
    <property type="match status" value="1"/>
</dbReference>
<comment type="similarity">
    <text evidence="1">Belongs to the strictosidine synthase family.</text>
</comment>
<keyword evidence="4" id="KW-0732">Signal</keyword>
<dbReference type="PANTHER" id="PTHR10426:SF88">
    <property type="entry name" value="ADIPOCYTE PLASMA MEMBRANE-ASSOCIATED PROTEIN HEMOMUCIN-RELATED"/>
    <property type="match status" value="1"/>
</dbReference>
<feature type="signal peptide" evidence="4">
    <location>
        <begin position="1"/>
        <end position="17"/>
    </location>
</feature>
<dbReference type="EMBL" id="BRXU01000017">
    <property type="protein sequence ID" value="GLC56992.1"/>
    <property type="molecule type" value="Genomic_DNA"/>
</dbReference>
<feature type="domain" description="Strictosidine synthase conserved region" evidence="5">
    <location>
        <begin position="180"/>
        <end position="280"/>
    </location>
</feature>
<dbReference type="InterPro" id="IPR018119">
    <property type="entry name" value="Strictosidine_synth_cons-reg"/>
</dbReference>
<evidence type="ECO:0000259" key="5">
    <source>
        <dbReference type="Pfam" id="PF03088"/>
    </source>
</evidence>
<evidence type="ECO:0000256" key="1">
    <source>
        <dbReference type="ARBA" id="ARBA00009191"/>
    </source>
</evidence>
<organism evidence="6 7">
    <name type="scientific">Pleodorina starrii</name>
    <dbReference type="NCBI Taxonomy" id="330485"/>
    <lineage>
        <taxon>Eukaryota</taxon>
        <taxon>Viridiplantae</taxon>
        <taxon>Chlorophyta</taxon>
        <taxon>core chlorophytes</taxon>
        <taxon>Chlorophyceae</taxon>
        <taxon>CS clade</taxon>
        <taxon>Chlamydomonadales</taxon>
        <taxon>Volvocaceae</taxon>
        <taxon>Pleodorina</taxon>
    </lineage>
</organism>
<dbReference type="InterPro" id="IPR011042">
    <property type="entry name" value="6-blade_b-propeller_TolB-like"/>
</dbReference>
<evidence type="ECO:0000256" key="4">
    <source>
        <dbReference type="SAM" id="SignalP"/>
    </source>
</evidence>
<evidence type="ECO:0000256" key="2">
    <source>
        <dbReference type="ARBA" id="ARBA00022553"/>
    </source>
</evidence>
<comment type="caution">
    <text evidence="6">The sequence shown here is derived from an EMBL/GenBank/DDBJ whole genome shotgun (WGS) entry which is preliminary data.</text>
</comment>
<sequence length="411" mass="44676">MWRQALVMGLISGVIMWLNHVDTPLPYPAHHHLVRDVDPSLLPTNPSPLEGVYAPNELLRKGHRLFEGVIQASEHVAFSPGGNMTLLDKFGYMYEAEPAASVPGAVFPEEWALDLPAAAYIGPGRPLGFHYDGEGNLIIADALKGLLRLERGGSGRLEILSNRVSPDAAVAAGSPVNYVNAMDISEEDGTIYFSSSQDIPVGLSLEKPAFYDTFRSYLLGLYGGSISGRLLKYDPATRRTEQLVSGLWFANGVALSADESFVAVAETSRLRVHRHWLKGPRAGTTELLIDRLPGFPDGLATASDGNLWVALVAPVNALPKLLRFKALRVLLAYLPPWLRPPIPSWGAVLKISPDGKPLQLLMDPDGFKIAFVSAVTERNGKLYFGNVKQNYVSYFDLADAPPLEAPAARSS</sequence>
<protein>
    <recommendedName>
        <fullName evidence="5">Strictosidine synthase conserved region domain-containing protein</fullName>
    </recommendedName>
</protein>
<reference evidence="6 7" key="1">
    <citation type="journal article" date="2023" name="Commun. Biol.">
        <title>Reorganization of the ancestral sex-determining regions during the evolution of trioecy in Pleodorina starrii.</title>
        <authorList>
            <person name="Takahashi K."/>
            <person name="Suzuki S."/>
            <person name="Kawai-Toyooka H."/>
            <person name="Yamamoto K."/>
            <person name="Hamaji T."/>
            <person name="Ootsuki R."/>
            <person name="Yamaguchi H."/>
            <person name="Kawachi M."/>
            <person name="Higashiyama T."/>
            <person name="Nozaki H."/>
        </authorList>
    </citation>
    <scope>NUCLEOTIDE SEQUENCE [LARGE SCALE GENOMIC DNA]</scope>
    <source>
        <strain evidence="6 7">NIES-4479</strain>
    </source>
</reference>
<name>A0A9W6BSM7_9CHLO</name>
<keyword evidence="7" id="KW-1185">Reference proteome</keyword>
<keyword evidence="3" id="KW-0325">Glycoprotein</keyword>
<feature type="chain" id="PRO_5040720234" description="Strictosidine synthase conserved region domain-containing protein" evidence="4">
    <location>
        <begin position="18"/>
        <end position="411"/>
    </location>
</feature>
<gene>
    <name evidence="6" type="primary">PLEST003161</name>
    <name evidence="6" type="ORF">PLESTB_001171200</name>
</gene>
<dbReference type="Gene3D" id="2.120.10.30">
    <property type="entry name" value="TolB, C-terminal domain"/>
    <property type="match status" value="1"/>
</dbReference>
<dbReference type="AlphaFoldDB" id="A0A9W6BSM7"/>
<evidence type="ECO:0000313" key="6">
    <source>
        <dbReference type="EMBL" id="GLC56992.1"/>
    </source>
</evidence>
<evidence type="ECO:0000256" key="3">
    <source>
        <dbReference type="ARBA" id="ARBA00023180"/>
    </source>
</evidence>
<accession>A0A9W6BSM7</accession>
<dbReference type="PANTHER" id="PTHR10426">
    <property type="entry name" value="STRICTOSIDINE SYNTHASE-RELATED"/>
    <property type="match status" value="1"/>
</dbReference>
<dbReference type="Pfam" id="PF03088">
    <property type="entry name" value="Str_synth"/>
    <property type="match status" value="1"/>
</dbReference>